<dbReference type="InterPro" id="IPR047057">
    <property type="entry name" value="MerR_fam"/>
</dbReference>
<evidence type="ECO:0000256" key="2">
    <source>
        <dbReference type="ARBA" id="ARBA00023125"/>
    </source>
</evidence>
<reference evidence="6" key="1">
    <citation type="submission" date="2015-08" db="EMBL/GenBank/DDBJ databases">
        <authorList>
            <person name="Varghese N."/>
        </authorList>
    </citation>
    <scope>NUCLEOTIDE SEQUENCE [LARGE SCALE GENOMIC DNA]</scope>
    <source>
        <strain evidence="6">DSM 18181</strain>
    </source>
</reference>
<feature type="domain" description="HTH merR-type" evidence="4">
    <location>
        <begin position="10"/>
        <end position="79"/>
    </location>
</feature>
<accession>A0A0K6I154</accession>
<dbReference type="PANTHER" id="PTHR30204:SF94">
    <property type="entry name" value="HEAVY METAL-DEPENDENT TRANSCRIPTIONAL REGULATOR HI_0293-RELATED"/>
    <property type="match status" value="1"/>
</dbReference>
<dbReference type="PROSITE" id="PS50937">
    <property type="entry name" value="HTH_MERR_2"/>
    <property type="match status" value="1"/>
</dbReference>
<dbReference type="STRING" id="339866.GCA_001418255_01509"/>
<dbReference type="GO" id="GO:0003677">
    <property type="term" value="F:DNA binding"/>
    <property type="evidence" value="ECO:0007669"/>
    <property type="project" value="UniProtKB-KW"/>
</dbReference>
<dbReference type="SMART" id="SM00422">
    <property type="entry name" value="HTH_MERR"/>
    <property type="match status" value="1"/>
</dbReference>
<keyword evidence="1" id="KW-0805">Transcription regulation</keyword>
<dbReference type="GO" id="GO:0003700">
    <property type="term" value="F:DNA-binding transcription factor activity"/>
    <property type="evidence" value="ECO:0007669"/>
    <property type="project" value="InterPro"/>
</dbReference>
<dbReference type="CDD" id="cd04770">
    <property type="entry name" value="HTH_HMRTR"/>
    <property type="match status" value="1"/>
</dbReference>
<proteinExistence type="predicted"/>
<evidence type="ECO:0000259" key="4">
    <source>
        <dbReference type="PROSITE" id="PS50937"/>
    </source>
</evidence>
<evidence type="ECO:0000256" key="3">
    <source>
        <dbReference type="ARBA" id="ARBA00023163"/>
    </source>
</evidence>
<keyword evidence="3" id="KW-0804">Transcription</keyword>
<dbReference type="AlphaFoldDB" id="A0A0K6I154"/>
<evidence type="ECO:0000313" key="6">
    <source>
        <dbReference type="Proteomes" id="UP000183649"/>
    </source>
</evidence>
<dbReference type="Pfam" id="PF13411">
    <property type="entry name" value="MerR_1"/>
    <property type="match status" value="1"/>
</dbReference>
<protein>
    <submittedName>
        <fullName evidence="5">DNA-binding transcriptional regulator, MerR family</fullName>
    </submittedName>
</protein>
<dbReference type="InterPro" id="IPR009061">
    <property type="entry name" value="DNA-bd_dom_put_sf"/>
</dbReference>
<dbReference type="Proteomes" id="UP000183649">
    <property type="component" value="Unassembled WGS sequence"/>
</dbReference>
<evidence type="ECO:0000313" key="5">
    <source>
        <dbReference type="EMBL" id="CUA96860.1"/>
    </source>
</evidence>
<name>A0A0K6I154_9BURK</name>
<dbReference type="EMBL" id="CYHF01000005">
    <property type="protein sequence ID" value="CUA96860.1"/>
    <property type="molecule type" value="Genomic_DNA"/>
</dbReference>
<organism evidence="5 6">
    <name type="scientific">Thiomonas bhubaneswarensis</name>
    <dbReference type="NCBI Taxonomy" id="339866"/>
    <lineage>
        <taxon>Bacteria</taxon>
        <taxon>Pseudomonadati</taxon>
        <taxon>Pseudomonadota</taxon>
        <taxon>Betaproteobacteria</taxon>
        <taxon>Burkholderiales</taxon>
        <taxon>Thiomonas</taxon>
    </lineage>
</organism>
<dbReference type="PANTHER" id="PTHR30204">
    <property type="entry name" value="REDOX-CYCLING DRUG-SENSING TRANSCRIPTIONAL ACTIVATOR SOXR"/>
    <property type="match status" value="1"/>
</dbReference>
<keyword evidence="6" id="KW-1185">Reference proteome</keyword>
<dbReference type="PRINTS" id="PR00040">
    <property type="entry name" value="HTHMERR"/>
</dbReference>
<dbReference type="SUPFAM" id="SSF46955">
    <property type="entry name" value="Putative DNA-binding domain"/>
    <property type="match status" value="1"/>
</dbReference>
<evidence type="ECO:0000256" key="1">
    <source>
        <dbReference type="ARBA" id="ARBA00023015"/>
    </source>
</evidence>
<dbReference type="Gene3D" id="1.10.1660.10">
    <property type="match status" value="1"/>
</dbReference>
<dbReference type="InterPro" id="IPR000551">
    <property type="entry name" value="MerR-type_HTH_dom"/>
</dbReference>
<sequence>MLLNGRKQSMLTIGKLAALAQTTPDALRFYEREGLIAPTSKSEGGYRLYDAEAARRIRFIKQAQHCGFTLAEIHALLDLRATDAACCGDMRKRAIEKKLQLESRIKALKAMSDALGRLIADCNQERYPLDACPILAALESAELTASNGAR</sequence>
<keyword evidence="2 5" id="KW-0238">DNA-binding</keyword>
<gene>
    <name evidence="5" type="ORF">Ga0061069_1053</name>
</gene>